<comment type="similarity">
    <text evidence="2">Belongs to the HMG-CoA lyase family.</text>
</comment>
<dbReference type="Gene3D" id="3.90.226.10">
    <property type="entry name" value="2-enoyl-CoA Hydratase, Chain A, domain 1"/>
    <property type="match status" value="1"/>
</dbReference>
<dbReference type="InterPro" id="IPR001753">
    <property type="entry name" value="Enoyl-CoA_hydra/iso"/>
</dbReference>
<gene>
    <name evidence="9" type="ORF">SAPIO_CDS4967</name>
</gene>
<dbReference type="InterPro" id="IPR043594">
    <property type="entry name" value="HMGL"/>
</dbReference>
<dbReference type="CDD" id="cd06558">
    <property type="entry name" value="crotonase-like"/>
    <property type="match status" value="1"/>
</dbReference>
<name>A0A084G6Y2_PSEDA</name>
<dbReference type="InterPro" id="IPR000891">
    <property type="entry name" value="PYR_CT"/>
</dbReference>
<dbReference type="PANTHER" id="PTHR42738">
    <property type="entry name" value="HYDROXYMETHYLGLUTARYL-COA LYASE"/>
    <property type="match status" value="1"/>
</dbReference>
<dbReference type="PANTHER" id="PTHR42738:SF17">
    <property type="entry name" value="HYDROXYMETHYLGLUTARYL-COA LYASE"/>
    <property type="match status" value="1"/>
</dbReference>
<reference evidence="9 10" key="1">
    <citation type="journal article" date="2014" name="Genome Announc.">
        <title>Draft genome sequence of the pathogenic fungus Scedosporium apiospermum.</title>
        <authorList>
            <person name="Vandeputte P."/>
            <person name="Ghamrawi S."/>
            <person name="Rechenmann M."/>
            <person name="Iltis A."/>
            <person name="Giraud S."/>
            <person name="Fleury M."/>
            <person name="Thornton C."/>
            <person name="Delhaes L."/>
            <person name="Meyer W."/>
            <person name="Papon N."/>
            <person name="Bouchara J.P."/>
        </authorList>
    </citation>
    <scope>NUCLEOTIDE SEQUENCE [LARGE SCALE GENOMIC DNA]</scope>
    <source>
        <strain evidence="9 10">IHEM 14462</strain>
    </source>
</reference>
<keyword evidence="10" id="KW-1185">Reference proteome</keyword>
<dbReference type="UniPathway" id="UPA00896">
    <property type="reaction ID" value="UER00863"/>
</dbReference>
<dbReference type="FunFam" id="3.20.20.70:FF:000201">
    <property type="entry name" value="Hydroxymethylglutaryl-CoA lyase"/>
    <property type="match status" value="1"/>
</dbReference>
<dbReference type="EC" id="4.1.3.4" evidence="3"/>
<evidence type="ECO:0000313" key="10">
    <source>
        <dbReference type="Proteomes" id="UP000028545"/>
    </source>
</evidence>
<dbReference type="InterPro" id="IPR000138">
    <property type="entry name" value="HMG_CoA_lyase_AS"/>
</dbReference>
<dbReference type="PROSITE" id="PS00166">
    <property type="entry name" value="ENOYL_COA_HYDRATASE"/>
    <property type="match status" value="1"/>
</dbReference>
<dbReference type="Gene3D" id="3.20.20.70">
    <property type="entry name" value="Aldolase class I"/>
    <property type="match status" value="1"/>
</dbReference>
<dbReference type="PROSITE" id="PS50991">
    <property type="entry name" value="PYR_CT"/>
    <property type="match status" value="1"/>
</dbReference>
<sequence length="602" mass="64039">MSGRAAVRIVEVGPRDGLQNIRAHVPTPIKRELIERLVAAKLGTVELTSIVSPKAIPQLADHDQVLTNPSILSLIRNPELRLPVLVPNLTGFQQALKYGVREVAVFISATEGFSRANVNCTVEQGLQRAAEVTKAAKSHGVAVRGYISCIFACPYDGPTPHTAVLHCVKSLLKAGCYEVSLGDTIGVGTPGKTRELLTFLLTNGIQPSQLAGHFHDTYGQALANAWEAYQCGIRVFDSSVAGLGGCPYAPGARGNLSTEDLVYMFEGAGIDTGVDLGRLAETGDWISSLLKIPNGSRAGVATLAKQEMTATKLSHPVEQLATPFRWKIVRAAGGLTILRDRKTAKVILDNPQNGNALTANMISELTAFFHDSKRDKSLSRIILTANGRYFCTGMDLSKGGSPVGKGGRTSTDQFNLLTDLYKAIDDAAQVTIAGINGPCFGGGVGLALACDIRIASPNATITLSETKLGLAAATISKYVVRELGIPFAREALLSGRTIPASELKQKSVVTLVADNAGTLDQTIDSYTYSLRQCAPKASAMSKELIKLGWNSAGSQAQEEGIKKIFEAMMRPDAEGSKGLAAFQSGLRKIDWDEFAASDKAKL</sequence>
<comment type="similarity">
    <text evidence="7">Belongs to the enoyl-CoA hydratase/isomerase family.</text>
</comment>
<dbReference type="KEGG" id="sapo:SAPIO_CDS4967"/>
<feature type="domain" description="Pyruvate carboxyltransferase" evidence="8">
    <location>
        <begin position="7"/>
        <end position="280"/>
    </location>
</feature>
<evidence type="ECO:0000259" key="8">
    <source>
        <dbReference type="PROSITE" id="PS50991"/>
    </source>
</evidence>
<dbReference type="EMBL" id="JOWA01000096">
    <property type="protein sequence ID" value="KEZ43094.1"/>
    <property type="molecule type" value="Genomic_DNA"/>
</dbReference>
<organism evidence="9 10">
    <name type="scientific">Pseudallescheria apiosperma</name>
    <name type="common">Scedosporium apiospermum</name>
    <dbReference type="NCBI Taxonomy" id="563466"/>
    <lineage>
        <taxon>Eukaryota</taxon>
        <taxon>Fungi</taxon>
        <taxon>Dikarya</taxon>
        <taxon>Ascomycota</taxon>
        <taxon>Pezizomycotina</taxon>
        <taxon>Sordariomycetes</taxon>
        <taxon>Hypocreomycetidae</taxon>
        <taxon>Microascales</taxon>
        <taxon>Microascaceae</taxon>
        <taxon>Scedosporium</taxon>
    </lineage>
</organism>
<dbReference type="AlphaFoldDB" id="A0A084G6Y2"/>
<dbReference type="GO" id="GO:0046872">
    <property type="term" value="F:metal ion binding"/>
    <property type="evidence" value="ECO:0007669"/>
    <property type="project" value="UniProtKB-KW"/>
</dbReference>
<evidence type="ECO:0000256" key="5">
    <source>
        <dbReference type="ARBA" id="ARBA00023239"/>
    </source>
</evidence>
<proteinExistence type="inferred from homology"/>
<dbReference type="GO" id="GO:0046951">
    <property type="term" value="P:ketone body biosynthetic process"/>
    <property type="evidence" value="ECO:0007669"/>
    <property type="project" value="TreeGrafter"/>
</dbReference>
<dbReference type="CDD" id="cd07938">
    <property type="entry name" value="DRE_TIM_HMGL"/>
    <property type="match status" value="1"/>
</dbReference>
<dbReference type="GO" id="GO:0004419">
    <property type="term" value="F:hydroxymethylglutaryl-CoA lyase activity"/>
    <property type="evidence" value="ECO:0007669"/>
    <property type="project" value="UniProtKB-EC"/>
</dbReference>
<evidence type="ECO:0000256" key="2">
    <source>
        <dbReference type="ARBA" id="ARBA00009405"/>
    </source>
</evidence>
<dbReference type="InterPro" id="IPR018376">
    <property type="entry name" value="Enoyl-CoA_hyd/isom_CS"/>
</dbReference>
<dbReference type="InterPro" id="IPR029045">
    <property type="entry name" value="ClpP/crotonase-like_dom_sf"/>
</dbReference>
<dbReference type="PROSITE" id="PS01062">
    <property type="entry name" value="HMG_COA_LYASE"/>
    <property type="match status" value="1"/>
</dbReference>
<dbReference type="NCBIfam" id="NF004283">
    <property type="entry name" value="PRK05692.1"/>
    <property type="match status" value="1"/>
</dbReference>
<dbReference type="GO" id="GO:0006552">
    <property type="term" value="P:L-leucine catabolic process"/>
    <property type="evidence" value="ECO:0007669"/>
    <property type="project" value="TreeGrafter"/>
</dbReference>
<dbReference type="GeneID" id="27724039"/>
<evidence type="ECO:0000256" key="6">
    <source>
        <dbReference type="ARBA" id="ARBA00049877"/>
    </source>
</evidence>
<dbReference type="SUPFAM" id="SSF52096">
    <property type="entry name" value="ClpP/crotonase"/>
    <property type="match status" value="1"/>
</dbReference>
<dbReference type="OrthoDB" id="10253869at2759"/>
<dbReference type="Proteomes" id="UP000028545">
    <property type="component" value="Unassembled WGS sequence"/>
</dbReference>
<evidence type="ECO:0000256" key="3">
    <source>
        <dbReference type="ARBA" id="ARBA00012910"/>
    </source>
</evidence>
<dbReference type="VEuPathDB" id="FungiDB:SAPIO_CDS4967"/>
<dbReference type="Pfam" id="PF00682">
    <property type="entry name" value="HMGL-like"/>
    <property type="match status" value="1"/>
</dbReference>
<keyword evidence="5 9" id="KW-0456">Lyase</keyword>
<evidence type="ECO:0000313" key="9">
    <source>
        <dbReference type="EMBL" id="KEZ43094.1"/>
    </source>
</evidence>
<dbReference type="RefSeq" id="XP_016642893.1">
    <property type="nucleotide sequence ID" value="XM_016787391.1"/>
</dbReference>
<comment type="caution">
    <text evidence="9">The sequence shown here is derived from an EMBL/GenBank/DDBJ whole genome shotgun (WGS) entry which is preliminary data.</text>
</comment>
<dbReference type="Pfam" id="PF00378">
    <property type="entry name" value="ECH_1"/>
    <property type="match status" value="1"/>
</dbReference>
<dbReference type="InterPro" id="IPR013785">
    <property type="entry name" value="Aldolase_TIM"/>
</dbReference>
<keyword evidence="4" id="KW-0479">Metal-binding</keyword>
<accession>A0A084G6Y2</accession>
<dbReference type="SUPFAM" id="SSF51569">
    <property type="entry name" value="Aldolase"/>
    <property type="match status" value="1"/>
</dbReference>
<comment type="catalytic activity">
    <reaction evidence="6">
        <text>(3S)-3-hydroxy-3-methylglutaryl-CoA = acetoacetate + acetyl-CoA</text>
        <dbReference type="Rhea" id="RHEA:24404"/>
        <dbReference type="ChEBI" id="CHEBI:13705"/>
        <dbReference type="ChEBI" id="CHEBI:43074"/>
        <dbReference type="ChEBI" id="CHEBI:57288"/>
        <dbReference type="EC" id="4.1.3.4"/>
    </reaction>
</comment>
<comment type="pathway">
    <text evidence="1">Metabolic intermediate metabolism; (S)-3-hydroxy-3-methylglutaryl-CoA degradation; acetoacetate from (S)-3-hydroxy-3-methylglutaryl-CoA: step 1/1.</text>
</comment>
<evidence type="ECO:0000256" key="1">
    <source>
        <dbReference type="ARBA" id="ARBA00005143"/>
    </source>
</evidence>
<evidence type="ECO:0000256" key="7">
    <source>
        <dbReference type="RuleBase" id="RU003707"/>
    </source>
</evidence>
<dbReference type="HOGENOM" id="CLU_022138_4_1_1"/>
<dbReference type="OMA" id="KEFQAGR"/>
<protein>
    <recommendedName>
        <fullName evidence="3">hydroxymethylglutaryl-CoA lyase</fullName>
        <ecNumber evidence="3">4.1.3.4</ecNumber>
    </recommendedName>
</protein>
<evidence type="ECO:0000256" key="4">
    <source>
        <dbReference type="ARBA" id="ARBA00022723"/>
    </source>
</evidence>